<evidence type="ECO:0000259" key="1">
    <source>
        <dbReference type="Pfam" id="PF06812"/>
    </source>
</evidence>
<dbReference type="InterPro" id="IPR017740">
    <property type="entry name" value="TssA-like"/>
</dbReference>
<dbReference type="PANTHER" id="PTHR37951">
    <property type="entry name" value="CYTOPLASMIC PROTEIN-RELATED"/>
    <property type="match status" value="1"/>
</dbReference>
<dbReference type="Proteomes" id="UP000241771">
    <property type="component" value="Unassembled WGS sequence"/>
</dbReference>
<dbReference type="EMBL" id="PYMA01000005">
    <property type="protein sequence ID" value="PSW19769.1"/>
    <property type="molecule type" value="Genomic_DNA"/>
</dbReference>
<gene>
    <name evidence="2" type="ORF">C9I98_09890</name>
</gene>
<comment type="caution">
    <text evidence="2">The sequence shown here is derived from an EMBL/GenBank/DDBJ whole genome shotgun (WGS) entry which is preliminary data.</text>
</comment>
<evidence type="ECO:0000313" key="2">
    <source>
        <dbReference type="EMBL" id="PSW19769.1"/>
    </source>
</evidence>
<name>A0A2T3NU62_9GAMM</name>
<dbReference type="PANTHER" id="PTHR37951:SF1">
    <property type="entry name" value="TYPE VI SECRETION SYSTEM COMPONENT TSSA1"/>
    <property type="match status" value="1"/>
</dbReference>
<dbReference type="InterPro" id="IPR010657">
    <property type="entry name" value="ImpA_N"/>
</dbReference>
<accession>A0A2T3NU62</accession>
<feature type="domain" description="ImpA N-terminal" evidence="1">
    <location>
        <begin position="3"/>
        <end position="116"/>
    </location>
</feature>
<evidence type="ECO:0000313" key="3">
    <source>
        <dbReference type="Proteomes" id="UP000241771"/>
    </source>
</evidence>
<dbReference type="AlphaFoldDB" id="A0A2T3NU62"/>
<reference evidence="2 3" key="1">
    <citation type="submission" date="2018-01" db="EMBL/GenBank/DDBJ databases">
        <title>Whole genome sequencing of Histamine producing bacteria.</title>
        <authorList>
            <person name="Butler K."/>
        </authorList>
    </citation>
    <scope>NUCLEOTIDE SEQUENCE [LARGE SCALE GENOMIC DNA]</scope>
    <source>
        <strain evidence="2 3">DSM 100436</strain>
    </source>
</reference>
<sequence>MSDVGNNLEYDHRYLELIDYFEGGNNESMVITEETEDSDLEKQKLVRRYLDEMLKETIDLRLLTYDIVYALINDDVNSAISSTEQLCDMSVQYWDECYPIISEDELDIRDSIFSYLISQCTYWNKLSVVRHERLGCWSYDSWSAFSQSQGESITVSLNELIDEVEQSEVEVIYGKLLKARDKMADLSLFLSEKLNGSSSYVLVMSEKIGNLMLGLVDSWHLHSGKIQTNDINIVNDENKAIDTLTKDQSSKSSNYITKNNTHKVLVEDISISNKSDAIKLLNKVSQYFKDNEPSSPVPCLLDRCIKLASKDFIGVLEDLAPESVDRIKVLFGTPSITKPQENKGEE</sequence>
<proteinExistence type="predicted"/>
<organism evidence="2 3">
    <name type="scientific">Photobacterium sanctipauli</name>
    <dbReference type="NCBI Taxonomy" id="1342794"/>
    <lineage>
        <taxon>Bacteria</taxon>
        <taxon>Pseudomonadati</taxon>
        <taxon>Pseudomonadota</taxon>
        <taxon>Gammaproteobacteria</taxon>
        <taxon>Vibrionales</taxon>
        <taxon>Vibrionaceae</taxon>
        <taxon>Photobacterium</taxon>
    </lineage>
</organism>
<protein>
    <recommendedName>
        <fullName evidence="1">ImpA N-terminal domain-containing protein</fullName>
    </recommendedName>
</protein>
<dbReference type="Pfam" id="PF06812">
    <property type="entry name" value="ImpA_N"/>
    <property type="match status" value="1"/>
</dbReference>
<keyword evidence="3" id="KW-1185">Reference proteome</keyword>
<dbReference type="RefSeq" id="WP_107271918.1">
    <property type="nucleotide sequence ID" value="NZ_PYMA01000005.1"/>
</dbReference>